<feature type="compositionally biased region" description="Basic and acidic residues" evidence="2">
    <location>
        <begin position="11"/>
        <end position="24"/>
    </location>
</feature>
<dbReference type="EMBL" id="FLRE01000106">
    <property type="protein sequence ID" value="SBT35780.1"/>
    <property type="molecule type" value="Genomic_DNA"/>
</dbReference>
<name>A0A1A8YVS1_PLAOA</name>
<proteinExistence type="predicted"/>
<feature type="compositionally biased region" description="Basic and acidic residues" evidence="2">
    <location>
        <begin position="146"/>
        <end position="155"/>
    </location>
</feature>
<dbReference type="Proteomes" id="UP000078550">
    <property type="component" value="Unassembled WGS sequence"/>
</dbReference>
<feature type="region of interest" description="Disordered" evidence="2">
    <location>
        <begin position="133"/>
        <end position="155"/>
    </location>
</feature>
<sequence>MHVALRPYRGYAERSQKRTGKTSDRPVSGKSVSSKSVSSKSVSSKSVSSKSVNSKSVSSKPVSGKSVSGKSVSGKSVNSKPVSSKPVSNKPKNDIEIVRSDYVNDKLLKEANLKERFTSNELVEHTRFVNTSGQDVTSEGFPVNDNNEREDGEKAKGSSFLTRCLNKIVNFNSDAVGNDGRVNTTDAEGAPLGTPSVVGKIDPSSEHSENVNANTNLMEGRSDEVGVDTKNTVGDKKEEAEIIHVSHNTHHSEVSIVKDEYAQVISGMVSFNKTIIDFNMGRGELYMSDGELAFISCLILKSGYRFCLVDDSKKKKKREFVKMEEFVTDLKKSKSDVSGNDHPTNQQVNNFSSNIPNDITKDGNVKQVNTQGESSSIINMMKNEEVTRREKANNSMEEDTMGINDHASVKDIKKEISIEEKEKIELYDEILIQLKKTYYDQILNIENNFKNLENKIENNNIFHFNCIMEKLKNRKYENILLIYNDIYIYLNNLLFLSKPSSYIWMKLHELSAQLTNTISTIQQGKRDGKELWKSQTLYSNSEELDQEKKKETTRGSDTIEQSINEEEKLAFQLLLGKLHQDIHFELFRKFKSKAVWKTLEGGEIELDDKLTKADVFREMYNWCKLQLDLKSKRSDESESESDSSKDSY</sequence>
<accession>A0A1A8YVS1</accession>
<gene>
    <name evidence="3" type="ORF">POVWA2_026700</name>
</gene>
<reference evidence="4" key="1">
    <citation type="submission" date="2016-05" db="EMBL/GenBank/DDBJ databases">
        <authorList>
            <person name="Naeem Raeece"/>
        </authorList>
    </citation>
    <scope>NUCLEOTIDE SEQUENCE [LARGE SCALE GENOMIC DNA]</scope>
</reference>
<evidence type="ECO:0000256" key="1">
    <source>
        <dbReference type="SAM" id="Coils"/>
    </source>
</evidence>
<feature type="compositionally biased region" description="Low complexity" evidence="2">
    <location>
        <begin position="28"/>
        <end position="90"/>
    </location>
</feature>
<feature type="region of interest" description="Disordered" evidence="2">
    <location>
        <begin position="1"/>
        <end position="92"/>
    </location>
</feature>
<keyword evidence="1" id="KW-0175">Coiled coil</keyword>
<feature type="coiled-coil region" evidence="1">
    <location>
        <begin position="409"/>
        <end position="455"/>
    </location>
</feature>
<dbReference type="AlphaFoldDB" id="A0A1A8YVS1"/>
<evidence type="ECO:0000256" key="2">
    <source>
        <dbReference type="SAM" id="MobiDB-lite"/>
    </source>
</evidence>
<evidence type="ECO:0000313" key="4">
    <source>
        <dbReference type="Proteomes" id="UP000078550"/>
    </source>
</evidence>
<feature type="region of interest" description="Disordered" evidence="2">
    <location>
        <begin position="333"/>
        <end position="354"/>
    </location>
</feature>
<feature type="compositionally biased region" description="Polar residues" evidence="2">
    <location>
        <begin position="336"/>
        <end position="354"/>
    </location>
</feature>
<evidence type="ECO:0000313" key="3">
    <source>
        <dbReference type="EMBL" id="SBT35780.1"/>
    </source>
</evidence>
<protein>
    <submittedName>
        <fullName evidence="3">Uncharacterized protein</fullName>
    </submittedName>
</protein>
<organism evidence="3 4">
    <name type="scientific">Plasmodium ovale wallikeri</name>
    <dbReference type="NCBI Taxonomy" id="864142"/>
    <lineage>
        <taxon>Eukaryota</taxon>
        <taxon>Sar</taxon>
        <taxon>Alveolata</taxon>
        <taxon>Apicomplexa</taxon>
        <taxon>Aconoidasida</taxon>
        <taxon>Haemosporida</taxon>
        <taxon>Plasmodiidae</taxon>
        <taxon>Plasmodium</taxon>
        <taxon>Plasmodium (Plasmodium)</taxon>
    </lineage>
</organism>
<feature type="region of interest" description="Disordered" evidence="2">
    <location>
        <begin position="182"/>
        <end position="212"/>
    </location>
</feature>